<dbReference type="EMBL" id="BAABHF010000039">
    <property type="protein sequence ID" value="GAA4506187.1"/>
    <property type="molecule type" value="Genomic_DNA"/>
</dbReference>
<evidence type="ECO:0000313" key="3">
    <source>
        <dbReference type="Proteomes" id="UP001500503"/>
    </source>
</evidence>
<evidence type="ECO:0000259" key="1">
    <source>
        <dbReference type="Pfam" id="PF02374"/>
    </source>
</evidence>
<dbReference type="InterPro" id="IPR027417">
    <property type="entry name" value="P-loop_NTPase"/>
</dbReference>
<dbReference type="Gene3D" id="3.40.50.300">
    <property type="entry name" value="P-loop containing nucleotide triphosphate hydrolases"/>
    <property type="match status" value="1"/>
</dbReference>
<accession>A0ABP8QM31</accession>
<proteinExistence type="predicted"/>
<dbReference type="InterPro" id="IPR016300">
    <property type="entry name" value="ATPase_ArsA/GET3"/>
</dbReference>
<name>A0ABP8QM31_9ACTN</name>
<dbReference type="InterPro" id="IPR025723">
    <property type="entry name" value="ArsA/GET3_ATPase-like"/>
</dbReference>
<evidence type="ECO:0000313" key="2">
    <source>
        <dbReference type="EMBL" id="GAA4506187.1"/>
    </source>
</evidence>
<feature type="domain" description="ArsA/GET3 Anion-transporting ATPase-like" evidence="1">
    <location>
        <begin position="29"/>
        <end position="192"/>
    </location>
</feature>
<dbReference type="SUPFAM" id="SSF52540">
    <property type="entry name" value="P-loop containing nucleoside triphosphate hydrolases"/>
    <property type="match status" value="1"/>
</dbReference>
<dbReference type="Pfam" id="PF02374">
    <property type="entry name" value="ArsA_ATPase"/>
    <property type="match status" value="1"/>
</dbReference>
<dbReference type="PANTHER" id="PTHR10803">
    <property type="entry name" value="ARSENICAL PUMP-DRIVING ATPASE ARSENITE-TRANSLOCATING ATPASE"/>
    <property type="match status" value="1"/>
</dbReference>
<reference evidence="3" key="1">
    <citation type="journal article" date="2019" name="Int. J. Syst. Evol. Microbiol.">
        <title>The Global Catalogue of Microorganisms (GCM) 10K type strain sequencing project: providing services to taxonomists for standard genome sequencing and annotation.</title>
        <authorList>
            <consortium name="The Broad Institute Genomics Platform"/>
            <consortium name="The Broad Institute Genome Sequencing Center for Infectious Disease"/>
            <person name="Wu L."/>
            <person name="Ma J."/>
        </authorList>
    </citation>
    <scope>NUCLEOTIDE SEQUENCE [LARGE SCALE GENOMIC DNA]</scope>
    <source>
        <strain evidence="3">JCM 17933</strain>
    </source>
</reference>
<sequence>MHSPGTGLEPDDNLARVRARDTDWDGVRLHVVTGKGGTGKTTIAASLALALAAGGRKVLLIEVEGRQGIAQLFDCPPLPYEERKVAIAPEGGDVYALAVDPEEAMLEYLEMFYNLRRAGKALTRLGLIDFATTIAPGLRDVLLTGKASEAVRRKDKKGHFIYDAVVMDAPPTGRISRFLNVNAEVAGLAKVGPIRHHADTVMKVIRSPETAVHFVTLLEEMPVQETVDGIADLRRIGLPVGGLMINMVRPPMLPEADLAAALTDELDLETIRMGVKAAGVEDDAAEIAQALAAEAADHARRTTLQGREMARLTDADVPQYELPHLSDGMDLAGLYELAEELRRQGAA</sequence>
<organism evidence="2 3">
    <name type="scientific">Actinoallomurus oryzae</name>
    <dbReference type="NCBI Taxonomy" id="502180"/>
    <lineage>
        <taxon>Bacteria</taxon>
        <taxon>Bacillati</taxon>
        <taxon>Actinomycetota</taxon>
        <taxon>Actinomycetes</taxon>
        <taxon>Streptosporangiales</taxon>
        <taxon>Thermomonosporaceae</taxon>
        <taxon>Actinoallomurus</taxon>
    </lineage>
</organism>
<protein>
    <submittedName>
        <fullName evidence="2">ArsA-related P-loop ATPase</fullName>
    </submittedName>
</protein>
<keyword evidence="3" id="KW-1185">Reference proteome</keyword>
<comment type="caution">
    <text evidence="2">The sequence shown here is derived from an EMBL/GenBank/DDBJ whole genome shotgun (WGS) entry which is preliminary data.</text>
</comment>
<dbReference type="PANTHER" id="PTHR10803:SF31">
    <property type="entry name" value="ATPASE RV3679-RELATED"/>
    <property type="match status" value="1"/>
</dbReference>
<gene>
    <name evidence="2" type="ORF">GCM10023191_062940</name>
</gene>
<dbReference type="Proteomes" id="UP001500503">
    <property type="component" value="Unassembled WGS sequence"/>
</dbReference>